<evidence type="ECO:0000313" key="3">
    <source>
        <dbReference type="EMBL" id="GAF72881.1"/>
    </source>
</evidence>
<dbReference type="EMBL" id="BARS01008029">
    <property type="protein sequence ID" value="GAF72881.1"/>
    <property type="molecule type" value="Genomic_DNA"/>
</dbReference>
<reference evidence="3" key="1">
    <citation type="journal article" date="2014" name="Front. Microbiol.">
        <title>High frequency of phylogenetically diverse reductive dehalogenase-homologous genes in deep subseafloor sedimentary metagenomes.</title>
        <authorList>
            <person name="Kawai M."/>
            <person name="Futagami T."/>
            <person name="Toyoda A."/>
            <person name="Takaki Y."/>
            <person name="Nishi S."/>
            <person name="Hori S."/>
            <person name="Arai W."/>
            <person name="Tsubouchi T."/>
            <person name="Morono Y."/>
            <person name="Uchiyama I."/>
            <person name="Ito T."/>
            <person name="Fujiyama A."/>
            <person name="Inagaki F."/>
            <person name="Takami H."/>
        </authorList>
    </citation>
    <scope>NUCLEOTIDE SEQUENCE</scope>
    <source>
        <strain evidence="3">Expedition CK06-06</strain>
    </source>
</reference>
<dbReference type="Gene3D" id="3.90.182.10">
    <property type="entry name" value="Toxin - Anthrax Protective Antigen,domain 1"/>
    <property type="match status" value="1"/>
</dbReference>
<dbReference type="Pfam" id="PF00754">
    <property type="entry name" value="F5_F8_type_C"/>
    <property type="match status" value="1"/>
</dbReference>
<dbReference type="InterPro" id="IPR037524">
    <property type="entry name" value="PA14/GLEYA"/>
</dbReference>
<evidence type="ECO:0000259" key="1">
    <source>
        <dbReference type="PROSITE" id="PS50022"/>
    </source>
</evidence>
<gene>
    <name evidence="3" type="ORF">S01H1_15384</name>
</gene>
<organism evidence="3">
    <name type="scientific">marine sediment metagenome</name>
    <dbReference type="NCBI Taxonomy" id="412755"/>
    <lineage>
        <taxon>unclassified sequences</taxon>
        <taxon>metagenomes</taxon>
        <taxon>ecological metagenomes</taxon>
    </lineage>
</organism>
<dbReference type="SUPFAM" id="SSF56988">
    <property type="entry name" value="Anthrax protective antigen"/>
    <property type="match status" value="1"/>
</dbReference>
<evidence type="ECO:0008006" key="4">
    <source>
        <dbReference type="Google" id="ProtNLM"/>
    </source>
</evidence>
<dbReference type="Pfam" id="PF07691">
    <property type="entry name" value="PA14"/>
    <property type="match status" value="1"/>
</dbReference>
<dbReference type="Gene3D" id="2.60.120.260">
    <property type="entry name" value="Galactose-binding domain-like"/>
    <property type="match status" value="1"/>
</dbReference>
<evidence type="ECO:0000259" key="2">
    <source>
        <dbReference type="PROSITE" id="PS51820"/>
    </source>
</evidence>
<sequence length="347" mass="39894">GLFDENDRLIGSYSQEAFYKIEPAYKYRVFGPVPRGGWSKIPEFSTLKEIRTGVLGYADKERMYHLNRVVFAKNPSHGHIDTQPYRQFNPFALELTGQIEIPKAGEYTFKIRSPFGMAKIYFGDKCVGKCNKPGRQGEITTGHLEAGVYPFRIEYFYSMIMNQLNIQMKTADDDTFESFEEFVVPISKWKHERQLASIPQDAVFADPARQKYLNLATDKPVKVSGETQPPNYPENAVDADVSNRSGWHCGSSPQWLEVDLEEHYSINRIRLYTYYDGRRHYRYFIEVSADGKNYAEVVDQRKNTTPSTEKGFEHSFKAVNARYVRVTMVSNSANPGVHINELIVLDD</sequence>
<accession>X0SCK3</accession>
<dbReference type="InterPro" id="IPR011658">
    <property type="entry name" value="PA14_dom"/>
</dbReference>
<name>X0SCK3_9ZZZZ</name>
<dbReference type="InterPro" id="IPR008979">
    <property type="entry name" value="Galactose-bd-like_sf"/>
</dbReference>
<proteinExistence type="predicted"/>
<dbReference type="SUPFAM" id="SSF49785">
    <property type="entry name" value="Galactose-binding domain-like"/>
    <property type="match status" value="1"/>
</dbReference>
<protein>
    <recommendedName>
        <fullName evidence="4">F5/8 type C domain-containing protein</fullName>
    </recommendedName>
</protein>
<feature type="non-terminal residue" evidence="3">
    <location>
        <position position="1"/>
    </location>
</feature>
<dbReference type="PROSITE" id="PS50022">
    <property type="entry name" value="FA58C_3"/>
    <property type="match status" value="1"/>
</dbReference>
<dbReference type="PROSITE" id="PS51820">
    <property type="entry name" value="PA14"/>
    <property type="match status" value="1"/>
</dbReference>
<dbReference type="InterPro" id="IPR000421">
    <property type="entry name" value="FA58C"/>
</dbReference>
<comment type="caution">
    <text evidence="3">The sequence shown here is derived from an EMBL/GenBank/DDBJ whole genome shotgun (WGS) entry which is preliminary data.</text>
</comment>
<feature type="domain" description="F5/8 type C" evidence="1">
    <location>
        <begin position="208"/>
        <end position="347"/>
    </location>
</feature>
<dbReference type="AlphaFoldDB" id="X0SCK3"/>
<feature type="domain" description="PA14" evidence="2">
    <location>
        <begin position="49"/>
        <end position="183"/>
    </location>
</feature>